<dbReference type="AlphaFoldDB" id="A1ZGZ1"/>
<evidence type="ECO:0000313" key="1">
    <source>
        <dbReference type="EMBL" id="EAY30260.1"/>
    </source>
</evidence>
<gene>
    <name evidence="1" type="ORF">M23134_08084</name>
</gene>
<organism evidence="1 2">
    <name type="scientific">Microscilla marina ATCC 23134</name>
    <dbReference type="NCBI Taxonomy" id="313606"/>
    <lineage>
        <taxon>Bacteria</taxon>
        <taxon>Pseudomonadati</taxon>
        <taxon>Bacteroidota</taxon>
        <taxon>Cytophagia</taxon>
        <taxon>Cytophagales</taxon>
        <taxon>Microscillaceae</taxon>
        <taxon>Microscilla</taxon>
    </lineage>
</organism>
<reference evidence="1 2" key="1">
    <citation type="submission" date="2007-01" db="EMBL/GenBank/DDBJ databases">
        <authorList>
            <person name="Haygood M."/>
            <person name="Podell S."/>
            <person name="Anderson C."/>
            <person name="Hopkinson B."/>
            <person name="Roe K."/>
            <person name="Barbeau K."/>
            <person name="Gaasterland T."/>
            <person name="Ferriera S."/>
            <person name="Johnson J."/>
            <person name="Kravitz S."/>
            <person name="Beeson K."/>
            <person name="Sutton G."/>
            <person name="Rogers Y.-H."/>
            <person name="Friedman R."/>
            <person name="Frazier M."/>
            <person name="Venter J.C."/>
        </authorList>
    </citation>
    <scope>NUCLEOTIDE SEQUENCE [LARGE SCALE GENOMIC DNA]</scope>
    <source>
        <strain evidence="1 2">ATCC 23134</strain>
    </source>
</reference>
<name>A1ZGZ1_MICM2</name>
<proteinExistence type="predicted"/>
<dbReference type="Proteomes" id="UP000004095">
    <property type="component" value="Unassembled WGS sequence"/>
</dbReference>
<comment type="caution">
    <text evidence="1">The sequence shown here is derived from an EMBL/GenBank/DDBJ whole genome shotgun (WGS) entry which is preliminary data.</text>
</comment>
<accession>A1ZGZ1</accession>
<dbReference type="EMBL" id="AAWS01000007">
    <property type="protein sequence ID" value="EAY30260.1"/>
    <property type="molecule type" value="Genomic_DNA"/>
</dbReference>
<evidence type="ECO:0000313" key="2">
    <source>
        <dbReference type="Proteomes" id="UP000004095"/>
    </source>
</evidence>
<protein>
    <submittedName>
        <fullName evidence="1">Uncharacterized protein</fullName>
    </submittedName>
</protein>
<sequence length="41" mass="4963">MFTLLNAVNQYFILRLRTQFIFKSVSVLRLNTQLNSFKIRK</sequence>
<keyword evidence="2" id="KW-1185">Reference proteome</keyword>